<dbReference type="Pfam" id="PF20178">
    <property type="entry name" value="ToxA_N"/>
    <property type="match status" value="1"/>
</dbReference>
<evidence type="ECO:0000313" key="2">
    <source>
        <dbReference type="EMBL" id="BCX66849.1"/>
    </source>
</evidence>
<organism evidence="2 3">
    <name type="scientific">Pseudomonas izuensis</name>
    <dbReference type="NCBI Taxonomy" id="2684212"/>
    <lineage>
        <taxon>Bacteria</taxon>
        <taxon>Pseudomonadati</taxon>
        <taxon>Pseudomonadota</taxon>
        <taxon>Gammaproteobacteria</taxon>
        <taxon>Pseudomonadales</taxon>
        <taxon>Pseudomonadaceae</taxon>
        <taxon>Pseudomonas</taxon>
    </lineage>
</organism>
<feature type="domain" description="Dermonecrotic toxin N-terminal" evidence="1">
    <location>
        <begin position="1"/>
        <end position="126"/>
    </location>
</feature>
<reference evidence="2 3" key="1">
    <citation type="submission" date="2016-04" db="EMBL/GenBank/DDBJ databases">
        <title>Complete genome sequence of Pseudomonas sp. LAB-08 isolated from TCE contaminated aquifer soil.</title>
        <authorList>
            <person name="Dohra H."/>
            <person name="Suzuki K."/>
            <person name="Fatma A."/>
            <person name="Inuzuka Y."/>
            <person name="Honjo M."/>
            <person name="Tashiro Y."/>
            <person name="Futamata H."/>
        </authorList>
    </citation>
    <scope>NUCLEOTIDE SEQUENCE [LARGE SCALE GENOMIC DNA]</scope>
    <source>
        <strain evidence="2 3">LAB-08</strain>
    </source>
</reference>
<dbReference type="EMBL" id="AP017423">
    <property type="protein sequence ID" value="BCX66849.1"/>
    <property type="molecule type" value="Genomic_DNA"/>
</dbReference>
<dbReference type="InterPro" id="IPR046673">
    <property type="entry name" value="ToxA_N"/>
</dbReference>
<dbReference type="Proteomes" id="UP000218595">
    <property type="component" value="Chromosome"/>
</dbReference>
<keyword evidence="3" id="KW-1185">Reference proteome</keyword>
<gene>
    <name evidence="2" type="ORF">LAB08_R14730</name>
</gene>
<protein>
    <recommendedName>
        <fullName evidence="1">Dermonecrotic toxin N-terminal domain-containing protein</fullName>
    </recommendedName>
</protein>
<evidence type="ECO:0000313" key="3">
    <source>
        <dbReference type="Proteomes" id="UP000218595"/>
    </source>
</evidence>
<evidence type="ECO:0000259" key="1">
    <source>
        <dbReference type="Pfam" id="PF20178"/>
    </source>
</evidence>
<accession>A0ABM7RNK1</accession>
<name>A0ABM7RNK1_9PSED</name>
<sequence>MENFTSGEAKIGGMAAGSVIRIDAKSQSDTVITPEKFATLCRELDLGARYQRHIDEALALPAKPVKGAPVDDRASAADIRRLKVLDMQVALHMAYLKKHITQAACTMLLSAIEQDAPALQKHLLNYRLTSVAARSGANSCDSTMANSSTT</sequence>
<proteinExistence type="predicted"/>